<accession>A0AC35FAD3</accession>
<evidence type="ECO:0000313" key="1">
    <source>
        <dbReference type="Proteomes" id="UP000887580"/>
    </source>
</evidence>
<reference evidence="2" key="1">
    <citation type="submission" date="2022-11" db="UniProtKB">
        <authorList>
            <consortium name="WormBaseParasite"/>
        </authorList>
    </citation>
    <scope>IDENTIFICATION</scope>
</reference>
<sequence>MTTKENCLFLKDKFFVNVNTRIADDDKKYINLSLNQYFKCSVLIPAQSLTKLINDKYCGDSTVPKNFEEKSNLQSINKFSKISNFSTLNTEVEESAKEWKKNGTSNAIKNSALSLHISSFENSSEIIASDFFDYKKYLKKQNTKQINSSTFIFQNLFEFPRQQNDTVSEPELSQFKASQKLLSFNEISNKIDQQGFETFLAANEQHSFVNEIQQLSLKQESNLNTDNLDVSSHSSTSNPTMKTDDTPRTPVTPSSAVAATDIDDEFVRASLESGMDLREYSNKLENELRSAHRLAVDDCIEQADHLAELHEKIVECEQTFAGIENIFSTFLAELGTVGHDMRSLQEQSVVINQQLHNRQRVRGELSQFVDDMVVPHTMIKGILEKDANDGIFLEQLHELQHKLQFVKAQEFKDVKSVMDVHDVIENLKFKALEKIREWLLTKISLFKKPLTNYQIPQNALLKNRFFYEFLLANDRQLAREVSYYP</sequence>
<proteinExistence type="predicted"/>
<dbReference type="WBParaSite" id="PS1159_v2.g15304.t1">
    <property type="protein sequence ID" value="PS1159_v2.g15304.t1"/>
    <property type="gene ID" value="PS1159_v2.g15304"/>
</dbReference>
<evidence type="ECO:0000313" key="2">
    <source>
        <dbReference type="WBParaSite" id="PS1159_v2.g15304.t1"/>
    </source>
</evidence>
<protein>
    <submittedName>
        <fullName evidence="2">Vacuolar protein sorting-associated protein 52 homolog</fullName>
    </submittedName>
</protein>
<name>A0AC35FAD3_9BILA</name>
<dbReference type="Proteomes" id="UP000887580">
    <property type="component" value="Unplaced"/>
</dbReference>
<organism evidence="1 2">
    <name type="scientific">Panagrolaimus sp. PS1159</name>
    <dbReference type="NCBI Taxonomy" id="55785"/>
    <lineage>
        <taxon>Eukaryota</taxon>
        <taxon>Metazoa</taxon>
        <taxon>Ecdysozoa</taxon>
        <taxon>Nematoda</taxon>
        <taxon>Chromadorea</taxon>
        <taxon>Rhabditida</taxon>
        <taxon>Tylenchina</taxon>
        <taxon>Panagrolaimomorpha</taxon>
        <taxon>Panagrolaimoidea</taxon>
        <taxon>Panagrolaimidae</taxon>
        <taxon>Panagrolaimus</taxon>
    </lineage>
</organism>